<dbReference type="PROSITE" id="PS51375">
    <property type="entry name" value="PPR"/>
    <property type="match status" value="2"/>
</dbReference>
<comment type="similarity">
    <text evidence="1">Belongs to the PPR family. P subfamily.</text>
</comment>
<keyword evidence="2" id="KW-0677">Repeat</keyword>
<dbReference type="Gene3D" id="1.25.40.10">
    <property type="entry name" value="Tetratricopeptide repeat domain"/>
    <property type="match status" value="2"/>
</dbReference>
<accession>A0A2G5CSV9</accession>
<dbReference type="STRING" id="218851.A0A2G5CSV9"/>
<proteinExistence type="inferred from homology"/>
<evidence type="ECO:0000256" key="3">
    <source>
        <dbReference type="PROSITE-ProRule" id="PRU00708"/>
    </source>
</evidence>
<dbReference type="InterPro" id="IPR057027">
    <property type="entry name" value="TPR_mt"/>
</dbReference>
<organism evidence="5 6">
    <name type="scientific">Aquilegia coerulea</name>
    <name type="common">Rocky mountain columbine</name>
    <dbReference type="NCBI Taxonomy" id="218851"/>
    <lineage>
        <taxon>Eukaryota</taxon>
        <taxon>Viridiplantae</taxon>
        <taxon>Streptophyta</taxon>
        <taxon>Embryophyta</taxon>
        <taxon>Tracheophyta</taxon>
        <taxon>Spermatophyta</taxon>
        <taxon>Magnoliopsida</taxon>
        <taxon>Ranunculales</taxon>
        <taxon>Ranunculaceae</taxon>
        <taxon>Thalictroideae</taxon>
        <taxon>Aquilegia</taxon>
    </lineage>
</organism>
<keyword evidence="6" id="KW-1185">Reference proteome</keyword>
<dbReference type="GO" id="GO:0010019">
    <property type="term" value="P:chloroplast-nucleus signaling pathway"/>
    <property type="evidence" value="ECO:0007669"/>
    <property type="project" value="TreeGrafter"/>
</dbReference>
<dbReference type="Proteomes" id="UP000230069">
    <property type="component" value="Unassembled WGS sequence"/>
</dbReference>
<feature type="domain" description="Pentatricopeptide repeat-containing protein-mitochondrial" evidence="4">
    <location>
        <begin position="212"/>
        <end position="308"/>
    </location>
</feature>
<dbReference type="InParanoid" id="A0A2G5CSV9"/>
<protein>
    <recommendedName>
        <fullName evidence="4">Pentatricopeptide repeat-containing protein-mitochondrial domain-containing protein</fullName>
    </recommendedName>
</protein>
<dbReference type="OrthoDB" id="185373at2759"/>
<evidence type="ECO:0000256" key="2">
    <source>
        <dbReference type="ARBA" id="ARBA00022737"/>
    </source>
</evidence>
<dbReference type="AlphaFoldDB" id="A0A2G5CSV9"/>
<dbReference type="InterPro" id="IPR011990">
    <property type="entry name" value="TPR-like_helical_dom_sf"/>
</dbReference>
<dbReference type="GO" id="GO:0031930">
    <property type="term" value="P:mitochondria-nucleus signaling pathway"/>
    <property type="evidence" value="ECO:0007669"/>
    <property type="project" value="TreeGrafter"/>
</dbReference>
<name>A0A2G5CSV9_AQUCA</name>
<dbReference type="PANTHER" id="PTHR47936:SF1">
    <property type="entry name" value="PENTATRICOPEPTIDE REPEAT-CONTAINING PROTEIN GUN1, CHLOROPLASTIC"/>
    <property type="match status" value="1"/>
</dbReference>
<dbReference type="NCBIfam" id="TIGR00756">
    <property type="entry name" value="PPR"/>
    <property type="match status" value="2"/>
</dbReference>
<evidence type="ECO:0000313" key="6">
    <source>
        <dbReference type="Proteomes" id="UP000230069"/>
    </source>
</evidence>
<feature type="repeat" description="PPR" evidence="3">
    <location>
        <begin position="282"/>
        <end position="316"/>
    </location>
</feature>
<evidence type="ECO:0000259" key="4">
    <source>
        <dbReference type="Pfam" id="PF23276"/>
    </source>
</evidence>
<gene>
    <name evidence="5" type="ORF">AQUCO_03800137v1</name>
</gene>
<evidence type="ECO:0000256" key="1">
    <source>
        <dbReference type="ARBA" id="ARBA00007626"/>
    </source>
</evidence>
<reference evidence="5 6" key="1">
    <citation type="submission" date="2017-09" db="EMBL/GenBank/DDBJ databases">
        <title>WGS assembly of Aquilegia coerulea Goldsmith.</title>
        <authorList>
            <person name="Hodges S."/>
            <person name="Kramer E."/>
            <person name="Nordborg M."/>
            <person name="Tomkins J."/>
            <person name="Borevitz J."/>
            <person name="Derieg N."/>
            <person name="Yan J."/>
            <person name="Mihaltcheva S."/>
            <person name="Hayes R.D."/>
            <person name="Rokhsar D."/>
        </authorList>
    </citation>
    <scope>NUCLEOTIDE SEQUENCE [LARGE SCALE GENOMIC DNA]</scope>
    <source>
        <strain evidence="6">cv. Goldsmith</strain>
    </source>
</reference>
<evidence type="ECO:0000313" key="5">
    <source>
        <dbReference type="EMBL" id="PIA34329.1"/>
    </source>
</evidence>
<dbReference type="PANTHER" id="PTHR47936">
    <property type="entry name" value="PPR_LONG DOMAIN-CONTAINING PROTEIN"/>
    <property type="match status" value="1"/>
</dbReference>
<dbReference type="EMBL" id="KZ305055">
    <property type="protein sequence ID" value="PIA34329.1"/>
    <property type="molecule type" value="Genomic_DNA"/>
</dbReference>
<dbReference type="Pfam" id="PF23276">
    <property type="entry name" value="TPR_24"/>
    <property type="match status" value="1"/>
</dbReference>
<dbReference type="GO" id="GO:0009507">
    <property type="term" value="C:chloroplast"/>
    <property type="evidence" value="ECO:0007669"/>
    <property type="project" value="TreeGrafter"/>
</dbReference>
<dbReference type="InterPro" id="IPR002885">
    <property type="entry name" value="PPR_rpt"/>
</dbReference>
<sequence>MPKEKKNNEKPNRENQIEYFGSVWPIGQTTRSTTIQCERYSTIDSESSKPYGNQRTRPFSVALYVIMEHAFETYETLQLCFEKSSHIKTMGNLNYKERDYFRQRHYISTKYIYQQSGHEETDQNSLNSSDFEVKIRFLKNKLNTENLIQVLDSTKDLNSSIKIFKWASNKKRFYHTADTYFWVILKLGMVGNVKDMEFFCNEMIKGKCPHVEEAFASLIDSFAKNHRLDEALKVLEIMNLGKIKPSIRLCNVLLRTLIEEKRDLQSILFAYKEIVKAGIIPNVETLNYLIEILCENDKMESALDQYRRMNKKGCCPEPLRYLYAVFVRITSGFVDG</sequence>
<feature type="repeat" description="PPR" evidence="3">
    <location>
        <begin position="211"/>
        <end position="245"/>
    </location>
</feature>